<evidence type="ECO:0000256" key="1">
    <source>
        <dbReference type="SAM" id="SignalP"/>
    </source>
</evidence>
<organism evidence="2 3">
    <name type="scientific">Elsinoe australis</name>
    <dbReference type="NCBI Taxonomy" id="40998"/>
    <lineage>
        <taxon>Eukaryota</taxon>
        <taxon>Fungi</taxon>
        <taxon>Dikarya</taxon>
        <taxon>Ascomycota</taxon>
        <taxon>Pezizomycotina</taxon>
        <taxon>Dothideomycetes</taxon>
        <taxon>Dothideomycetidae</taxon>
        <taxon>Myriangiales</taxon>
        <taxon>Elsinoaceae</taxon>
        <taxon>Elsinoe</taxon>
    </lineage>
</organism>
<dbReference type="Proteomes" id="UP000308133">
    <property type="component" value="Unassembled WGS sequence"/>
</dbReference>
<dbReference type="Pfam" id="PF14269">
    <property type="entry name" value="Arylsulfotran_2"/>
    <property type="match status" value="1"/>
</dbReference>
<gene>
    <name evidence="2" type="ORF">C1H76_8391</name>
</gene>
<comment type="caution">
    <text evidence="2">The sequence shown here is derived from an EMBL/GenBank/DDBJ whole genome shotgun (WGS) entry which is preliminary data.</text>
</comment>
<dbReference type="InterPro" id="IPR039535">
    <property type="entry name" value="ASST-like"/>
</dbReference>
<proteinExistence type="predicted"/>
<keyword evidence="1" id="KW-0732">Signal</keyword>
<sequence>MSPSSSKLWLVLGSLSASLASAQSIAANNNSMPTSVFYTRPQSAAPVLDVTIQGNFSQGYVFVAPYQAYHPGPYIYDKFGNLIWDGYGVVGASNAHNFRPCSYQGSDHLCYSQMNQQLGYGIGQALIVNSDYRTVTAVQTGGNAANADMHEFQLIGDGQTAVVASYQAIPYDLSGFNITSGMGWLSQGVFQEVNITTGEVLYEWFSSNHVDSSMTMIKPNSTDVSGDGLTPATAFDYFHINSVDKSTASGDYLVSARHTSTIYLVNGTDRNIIWQLSSQGHSDFRPNFNFSSQHDARFISENDTTTVISLFDNASNGYGQTDTQSSGKVVAIDHNAGTATLLSQTYFPREGGILSTSQGNTQVLANGNTFHGWGNWAYVSEHNSSGDAVFFAQFASDKTMNYRAFSMDWTSTPSMTVPEVYSYAQSDNSSNRVYVSWNGATEVAKWRFYASAGMDQDFQVVGEADKSGFETRYVADAFFPWWRVEALDGAGNRLRNSSFQPTFVPSEALSAACTEDGCAMSA</sequence>
<protein>
    <recommendedName>
        <fullName evidence="4">ASST-domain-containing protein</fullName>
    </recommendedName>
</protein>
<reference evidence="2 3" key="1">
    <citation type="submission" date="2018-02" db="EMBL/GenBank/DDBJ databases">
        <title>Draft genome sequences of Elsinoe sp., causing black scab on jojoba.</title>
        <authorList>
            <person name="Stodart B."/>
            <person name="Jeffress S."/>
            <person name="Ash G."/>
            <person name="Arun Chinnappa K."/>
        </authorList>
    </citation>
    <scope>NUCLEOTIDE SEQUENCE [LARGE SCALE GENOMIC DNA]</scope>
    <source>
        <strain evidence="2 3">Hillstone_2</strain>
    </source>
</reference>
<feature type="signal peptide" evidence="1">
    <location>
        <begin position="1"/>
        <end position="22"/>
    </location>
</feature>
<dbReference type="AlphaFoldDB" id="A0A4V6DT77"/>
<feature type="chain" id="PRO_5020691882" description="ASST-domain-containing protein" evidence="1">
    <location>
        <begin position="23"/>
        <end position="522"/>
    </location>
</feature>
<dbReference type="PANTHER" id="PTHR35340:SF9">
    <property type="entry name" value="ASST-DOMAIN-CONTAINING PROTEIN"/>
    <property type="match status" value="1"/>
</dbReference>
<evidence type="ECO:0000313" key="2">
    <source>
        <dbReference type="EMBL" id="TKX19542.1"/>
    </source>
</evidence>
<evidence type="ECO:0008006" key="4">
    <source>
        <dbReference type="Google" id="ProtNLM"/>
    </source>
</evidence>
<name>A0A4V6DT77_9PEZI</name>
<dbReference type="EMBL" id="PTQR01000114">
    <property type="protein sequence ID" value="TKX19542.1"/>
    <property type="molecule type" value="Genomic_DNA"/>
</dbReference>
<dbReference type="InterPro" id="IPR053143">
    <property type="entry name" value="Arylsulfate_ST"/>
</dbReference>
<accession>A0A4V6DT77</accession>
<dbReference type="PANTHER" id="PTHR35340">
    <property type="entry name" value="PQQ ENZYME REPEAT PROTEIN-RELATED"/>
    <property type="match status" value="1"/>
</dbReference>
<evidence type="ECO:0000313" key="3">
    <source>
        <dbReference type="Proteomes" id="UP000308133"/>
    </source>
</evidence>